<dbReference type="InterPro" id="IPR020476">
    <property type="entry name" value="Nudix_hydrolase"/>
</dbReference>
<dbReference type="PANTHER" id="PTHR16099">
    <property type="entry name" value="8-OXO-DGTP DIPHOSPHATES NUDT15"/>
    <property type="match status" value="1"/>
</dbReference>
<feature type="domain" description="Nudix hydrolase" evidence="3">
    <location>
        <begin position="33"/>
        <end position="164"/>
    </location>
</feature>
<reference evidence="4 5" key="1">
    <citation type="submission" date="2023-08" db="EMBL/GenBank/DDBJ databases">
        <title>Black Yeasts Isolated from many extreme environments.</title>
        <authorList>
            <person name="Coleine C."/>
            <person name="Stajich J.E."/>
            <person name="Selbmann L."/>
        </authorList>
    </citation>
    <scope>NUCLEOTIDE SEQUENCE [LARGE SCALE GENOMIC DNA]</scope>
    <source>
        <strain evidence="4 5">CCFEE 5910</strain>
    </source>
</reference>
<dbReference type="GO" id="GO:0005829">
    <property type="term" value="C:cytosol"/>
    <property type="evidence" value="ECO:0007669"/>
    <property type="project" value="TreeGrafter"/>
</dbReference>
<dbReference type="PROSITE" id="PS00893">
    <property type="entry name" value="NUDIX_BOX"/>
    <property type="match status" value="1"/>
</dbReference>
<dbReference type="PRINTS" id="PR00502">
    <property type="entry name" value="NUDIXFAMILY"/>
</dbReference>
<dbReference type="GO" id="GO:0035539">
    <property type="term" value="F:8-oxo-7,8-dihydrodeoxyguanosine triphosphate pyrophosphatase activity"/>
    <property type="evidence" value="ECO:0007669"/>
    <property type="project" value="TreeGrafter"/>
</dbReference>
<keyword evidence="1 2" id="KW-0378">Hydrolase</keyword>
<proteinExistence type="inferred from homology"/>
<evidence type="ECO:0000259" key="3">
    <source>
        <dbReference type="PROSITE" id="PS51462"/>
    </source>
</evidence>
<dbReference type="AlphaFoldDB" id="A0AAN7SMU3"/>
<gene>
    <name evidence="4" type="ORF">LTR05_008387</name>
</gene>
<dbReference type="SUPFAM" id="SSF55811">
    <property type="entry name" value="Nudix"/>
    <property type="match status" value="1"/>
</dbReference>
<organism evidence="4 5">
    <name type="scientific">Lithohypha guttulata</name>
    <dbReference type="NCBI Taxonomy" id="1690604"/>
    <lineage>
        <taxon>Eukaryota</taxon>
        <taxon>Fungi</taxon>
        <taxon>Dikarya</taxon>
        <taxon>Ascomycota</taxon>
        <taxon>Pezizomycotina</taxon>
        <taxon>Eurotiomycetes</taxon>
        <taxon>Chaetothyriomycetidae</taxon>
        <taxon>Chaetothyriales</taxon>
        <taxon>Trichomeriaceae</taxon>
        <taxon>Lithohypha</taxon>
    </lineage>
</organism>
<sequence>MTLLHTEQDAEQITPDQPQQRLREAKFTNEIGVPRIGVGVFVLNSHNEFIFGRRKGSHGNGTWALPGGHLELHESFEDCARREAMEEIGMEIEDVQFLTATNSPWIDGSKHYVTIFVVSRPKVEGSQPTLLEPEKCYGWQWMRWEELLAWHKKGKEVPGSDDEQGQGRERELFEPMTALIEQRAGVRPVLQRSLNSLG</sequence>
<evidence type="ECO:0000313" key="4">
    <source>
        <dbReference type="EMBL" id="KAK5080683.1"/>
    </source>
</evidence>
<dbReference type="PANTHER" id="PTHR16099:SF5">
    <property type="entry name" value="NUCLEOTIDE TRIPHOSPHATE DIPHOSPHATASE NUDT15"/>
    <property type="match status" value="1"/>
</dbReference>
<keyword evidence="5" id="KW-1185">Reference proteome</keyword>
<accession>A0AAN7SMU3</accession>
<dbReference type="Gene3D" id="3.90.79.10">
    <property type="entry name" value="Nucleoside Triphosphate Pyrophosphohydrolase"/>
    <property type="match status" value="1"/>
</dbReference>
<dbReference type="PROSITE" id="PS51462">
    <property type="entry name" value="NUDIX"/>
    <property type="match status" value="1"/>
</dbReference>
<protein>
    <recommendedName>
        <fullName evidence="3">Nudix hydrolase domain-containing protein</fullName>
    </recommendedName>
</protein>
<evidence type="ECO:0000256" key="1">
    <source>
        <dbReference type="ARBA" id="ARBA00022801"/>
    </source>
</evidence>
<dbReference type="InterPro" id="IPR020084">
    <property type="entry name" value="NUDIX_hydrolase_CS"/>
</dbReference>
<dbReference type="CDD" id="cd04678">
    <property type="entry name" value="NUDIX_MTH2_Nudt15"/>
    <property type="match status" value="1"/>
</dbReference>
<dbReference type="InterPro" id="IPR015797">
    <property type="entry name" value="NUDIX_hydrolase-like_dom_sf"/>
</dbReference>
<dbReference type="Pfam" id="PF00293">
    <property type="entry name" value="NUDIX"/>
    <property type="match status" value="1"/>
</dbReference>
<evidence type="ECO:0000313" key="5">
    <source>
        <dbReference type="Proteomes" id="UP001309876"/>
    </source>
</evidence>
<dbReference type="GO" id="GO:0006203">
    <property type="term" value="P:dGTP catabolic process"/>
    <property type="evidence" value="ECO:0007669"/>
    <property type="project" value="TreeGrafter"/>
</dbReference>
<comment type="caution">
    <text evidence="4">The sequence shown here is derived from an EMBL/GenBank/DDBJ whole genome shotgun (WGS) entry which is preliminary data.</text>
</comment>
<dbReference type="EMBL" id="JAVRRJ010000012">
    <property type="protein sequence ID" value="KAK5080683.1"/>
    <property type="molecule type" value="Genomic_DNA"/>
</dbReference>
<dbReference type="FunFam" id="3.90.79.10:FF:000060">
    <property type="entry name" value="Nudix hydrolase 1"/>
    <property type="match status" value="1"/>
</dbReference>
<comment type="similarity">
    <text evidence="2">Belongs to the Nudix hydrolase family.</text>
</comment>
<dbReference type="Proteomes" id="UP001309876">
    <property type="component" value="Unassembled WGS sequence"/>
</dbReference>
<dbReference type="InterPro" id="IPR000086">
    <property type="entry name" value="NUDIX_hydrolase_dom"/>
</dbReference>
<evidence type="ECO:0000256" key="2">
    <source>
        <dbReference type="RuleBase" id="RU003476"/>
    </source>
</evidence>
<name>A0AAN7SMU3_9EURO</name>